<evidence type="ECO:0008006" key="4">
    <source>
        <dbReference type="Google" id="ProtNLM"/>
    </source>
</evidence>
<protein>
    <recommendedName>
        <fullName evidence="4">Pentacotripeptide-repeat region of PRORP domain-containing protein</fullName>
    </recommendedName>
</protein>
<proteinExistence type="predicted"/>
<evidence type="ECO:0000256" key="1">
    <source>
        <dbReference type="ARBA" id="ARBA00022737"/>
    </source>
</evidence>
<keyword evidence="1" id="KW-0677">Repeat</keyword>
<dbReference type="GO" id="GO:0009507">
    <property type="term" value="C:chloroplast"/>
    <property type="evidence" value="ECO:0007669"/>
    <property type="project" value="TreeGrafter"/>
</dbReference>
<gene>
    <name evidence="3" type="ORF">APAL1065_LOCUS16685</name>
</gene>
<reference evidence="3" key="1">
    <citation type="submission" date="2021-01" db="EMBL/GenBank/DDBJ databases">
        <authorList>
            <person name="Corre E."/>
            <person name="Pelletier E."/>
            <person name="Niang G."/>
            <person name="Scheremetjew M."/>
            <person name="Finn R."/>
            <person name="Kale V."/>
            <person name="Holt S."/>
            <person name="Cochrane G."/>
            <person name="Meng A."/>
            <person name="Brown T."/>
            <person name="Cohen L."/>
        </authorList>
    </citation>
    <scope>NUCLEOTIDE SEQUENCE</scope>
    <source>
        <strain evidence="3">CCMP125</strain>
    </source>
</reference>
<name>A0A7S3DS19_9STRA</name>
<dbReference type="InterPro" id="IPR011990">
    <property type="entry name" value="TPR-like_helical_dom_sf"/>
</dbReference>
<dbReference type="PANTHER" id="PTHR47936:SF1">
    <property type="entry name" value="PENTATRICOPEPTIDE REPEAT-CONTAINING PROTEIN GUN1, CHLOROPLASTIC"/>
    <property type="match status" value="1"/>
</dbReference>
<dbReference type="AlphaFoldDB" id="A0A7S3DS19"/>
<dbReference type="PROSITE" id="PS51375">
    <property type="entry name" value="PPR"/>
    <property type="match status" value="1"/>
</dbReference>
<evidence type="ECO:0000313" key="3">
    <source>
        <dbReference type="EMBL" id="CAD9976332.1"/>
    </source>
</evidence>
<dbReference type="GO" id="GO:0031930">
    <property type="term" value="P:mitochondria-nucleus signaling pathway"/>
    <property type="evidence" value="ECO:0007669"/>
    <property type="project" value="TreeGrafter"/>
</dbReference>
<organism evidence="3">
    <name type="scientific">Entomoneis paludosa</name>
    <dbReference type="NCBI Taxonomy" id="265537"/>
    <lineage>
        <taxon>Eukaryota</taxon>
        <taxon>Sar</taxon>
        <taxon>Stramenopiles</taxon>
        <taxon>Ochrophyta</taxon>
        <taxon>Bacillariophyta</taxon>
        <taxon>Bacillariophyceae</taxon>
        <taxon>Bacillariophycidae</taxon>
        <taxon>Entomoneidaceae</taxon>
        <taxon>Entomoneis</taxon>
    </lineage>
</organism>
<dbReference type="PANTHER" id="PTHR47936">
    <property type="entry name" value="PPR_LONG DOMAIN-CONTAINING PROTEIN"/>
    <property type="match status" value="1"/>
</dbReference>
<dbReference type="EMBL" id="HBHT01024868">
    <property type="protein sequence ID" value="CAD9976332.1"/>
    <property type="molecule type" value="Transcribed_RNA"/>
</dbReference>
<dbReference type="Pfam" id="PF13041">
    <property type="entry name" value="PPR_2"/>
    <property type="match status" value="1"/>
</dbReference>
<accession>A0A7S3DS19</accession>
<dbReference type="Pfam" id="PF01535">
    <property type="entry name" value="PPR"/>
    <property type="match status" value="1"/>
</dbReference>
<dbReference type="InterPro" id="IPR002885">
    <property type="entry name" value="PPR_rpt"/>
</dbReference>
<sequence length="332" mass="37812">MASRDYPLTTSIANQMLDCYGSGGRSGKALHHFYKVIRHGVLEMSPEEQPAFTDEMPKEWVYMPESRAFAYQSIKVQVKYHQDQPPFYKVPSQVRGRVLYRPNSEIGTLKFDREVEPDYSFPLAAAFAFADSLQHGACGHKPIELDVGSYNALIKASVCRGALWRAMHVLETTMPAAGIVPNEKSYNFILLGLAAVGDVVTAQEIYTKMHNSNVKPDEYTVRAIIDGLLNAGDPHGAVTVAQDFFNQHCVLPPLWMHYKVLELCLGQGLLYEAKRYVYFIQQLWKWEPNKYHDDEFVELMRKTQSSPSLQREALQKLFAYFGEELKESDFLP</sequence>
<feature type="repeat" description="PPR" evidence="2">
    <location>
        <begin position="182"/>
        <end position="216"/>
    </location>
</feature>
<evidence type="ECO:0000256" key="2">
    <source>
        <dbReference type="PROSITE-ProRule" id="PRU00708"/>
    </source>
</evidence>
<dbReference type="Gene3D" id="1.25.40.10">
    <property type="entry name" value="Tetratricopeptide repeat domain"/>
    <property type="match status" value="1"/>
</dbReference>